<dbReference type="EMBL" id="JAXAVU010000004">
    <property type="protein sequence ID" value="MDX8141870.1"/>
    <property type="molecule type" value="Genomic_DNA"/>
</dbReference>
<keyword evidence="2" id="KW-1185">Reference proteome</keyword>
<dbReference type="RefSeq" id="WP_319974186.1">
    <property type="nucleotide sequence ID" value="NZ_JAXAVU010000004.1"/>
</dbReference>
<evidence type="ECO:0000313" key="1">
    <source>
        <dbReference type="EMBL" id="MDX8141870.1"/>
    </source>
</evidence>
<sequence>MTTSEPLTTTTDPLAVLTCDVCPHPWHEHDPLGVRYCNATAASALPRGCICS</sequence>
<gene>
    <name evidence="1" type="ORF">SK854_07110</name>
</gene>
<evidence type="ECO:0000313" key="2">
    <source>
        <dbReference type="Proteomes" id="UP001285352"/>
    </source>
</evidence>
<reference evidence="1 2" key="1">
    <citation type="submission" date="2023-11" db="EMBL/GenBank/DDBJ databases">
        <title>Lentzea sokolovensis, sp. nov., Lentzea kristufkii, sp. nov., and Lentzea miocenensis, sp. nov., rare actinobacteria from Sokolov Coal Basin, Miocene lacustrine sediment, Czech Republic.</title>
        <authorList>
            <person name="Lara A."/>
            <person name="Kotroba L."/>
            <person name="Nouioui I."/>
            <person name="Neumann-Schaal M."/>
            <person name="Mast Y."/>
            <person name="Chronakova A."/>
        </authorList>
    </citation>
    <scope>NUCLEOTIDE SEQUENCE [LARGE SCALE GENOMIC DNA]</scope>
    <source>
        <strain evidence="1 2">BCCO 10_0061</strain>
    </source>
</reference>
<dbReference type="Proteomes" id="UP001285352">
    <property type="component" value="Unassembled WGS sequence"/>
</dbReference>
<protein>
    <submittedName>
        <fullName evidence="1">RGCVC family protein</fullName>
    </submittedName>
</protein>
<comment type="caution">
    <text evidence="1">The sequence shown here is derived from an EMBL/GenBank/DDBJ whole genome shotgun (WGS) entry which is preliminary data.</text>
</comment>
<name>A0ABU4URG6_9PSEU</name>
<dbReference type="NCBIfam" id="NF038206">
    <property type="entry name" value="RGCVC_fam"/>
    <property type="match status" value="1"/>
</dbReference>
<organism evidence="1 2">
    <name type="scientific">Lentzea sokolovensis</name>
    <dbReference type="NCBI Taxonomy" id="3095429"/>
    <lineage>
        <taxon>Bacteria</taxon>
        <taxon>Bacillati</taxon>
        <taxon>Actinomycetota</taxon>
        <taxon>Actinomycetes</taxon>
        <taxon>Pseudonocardiales</taxon>
        <taxon>Pseudonocardiaceae</taxon>
        <taxon>Lentzea</taxon>
    </lineage>
</organism>
<reference evidence="1 2" key="2">
    <citation type="submission" date="2023-11" db="EMBL/GenBank/DDBJ databases">
        <authorList>
            <person name="Lara A.C."/>
            <person name="Chronakova A."/>
        </authorList>
    </citation>
    <scope>NUCLEOTIDE SEQUENCE [LARGE SCALE GENOMIC DNA]</scope>
    <source>
        <strain evidence="1 2">BCCO 10_0061</strain>
    </source>
</reference>
<proteinExistence type="predicted"/>
<accession>A0ABU4URG6</accession>